<name>A0A6L3T2K5_9HYPH</name>
<keyword evidence="7" id="KW-1185">Reference proteome</keyword>
<dbReference type="EMBL" id="VZZK01000009">
    <property type="protein sequence ID" value="KAB1079366.1"/>
    <property type="molecule type" value="Genomic_DNA"/>
</dbReference>
<dbReference type="Gene3D" id="1.10.150.130">
    <property type="match status" value="1"/>
</dbReference>
<sequence>MTVRMKIAGVQQIYSKKVDKTYFYHRSTGTRIKAEYGTAAFAVEVERLDRAHKAKTAVKGTLGHLIKQYRATPEFLNLKPVTKGDYERVLREFEKAEDMPLSQIDRPTVVAWRNRAFAKHKRRFANYVVQVLSRMFGVGIDLGLMETNPAARINKVRKPTGERHRNRPWTLAAREAMLEAAPIQLKAPLALMRYLGVRLGDVRNMKNDAYRDGMISFRTGKGDVEVTVPCPAPLAEILDQRLPHATHLFRSTDGGPWTDGGWNASFRKLRAKLEEAGTVKPGLTAHGLRHSVATDLRELGKTDREIADVLGQRTTYATPTYHRTADMKRSNARVLADLHGPREK</sequence>
<comment type="caution">
    <text evidence="6">The sequence shown here is derived from an EMBL/GenBank/DDBJ whole genome shotgun (WGS) entry which is preliminary data.</text>
</comment>
<feature type="domain" description="Tyr recombinase" evidence="5">
    <location>
        <begin position="164"/>
        <end position="335"/>
    </location>
</feature>
<dbReference type="OrthoDB" id="8201432at2"/>
<reference evidence="6 7" key="1">
    <citation type="submission" date="2019-09" db="EMBL/GenBank/DDBJ databases">
        <title>YIM 48816 draft genome.</title>
        <authorList>
            <person name="Jiang L."/>
        </authorList>
    </citation>
    <scope>NUCLEOTIDE SEQUENCE [LARGE SCALE GENOMIC DNA]</scope>
    <source>
        <strain evidence="6 7">YIM 48816</strain>
    </source>
</reference>
<evidence type="ECO:0000256" key="2">
    <source>
        <dbReference type="ARBA" id="ARBA00022908"/>
    </source>
</evidence>
<dbReference type="InterPro" id="IPR002104">
    <property type="entry name" value="Integrase_catalytic"/>
</dbReference>
<evidence type="ECO:0000256" key="3">
    <source>
        <dbReference type="ARBA" id="ARBA00023125"/>
    </source>
</evidence>
<dbReference type="InterPro" id="IPR013762">
    <property type="entry name" value="Integrase-like_cat_sf"/>
</dbReference>
<dbReference type="GO" id="GO:0015074">
    <property type="term" value="P:DNA integration"/>
    <property type="evidence" value="ECO:0007669"/>
    <property type="project" value="UniProtKB-KW"/>
</dbReference>
<dbReference type="InterPro" id="IPR011010">
    <property type="entry name" value="DNA_brk_join_enz"/>
</dbReference>
<evidence type="ECO:0000313" key="7">
    <source>
        <dbReference type="Proteomes" id="UP000474159"/>
    </source>
</evidence>
<evidence type="ECO:0000259" key="5">
    <source>
        <dbReference type="PROSITE" id="PS51898"/>
    </source>
</evidence>
<evidence type="ECO:0000313" key="6">
    <source>
        <dbReference type="EMBL" id="KAB1079366.1"/>
    </source>
</evidence>
<organism evidence="6 7">
    <name type="scientific">Methylobacterium soli</name>
    <dbReference type="NCBI Taxonomy" id="553447"/>
    <lineage>
        <taxon>Bacteria</taxon>
        <taxon>Pseudomonadati</taxon>
        <taxon>Pseudomonadota</taxon>
        <taxon>Alphaproteobacteria</taxon>
        <taxon>Hyphomicrobiales</taxon>
        <taxon>Methylobacteriaceae</taxon>
        <taxon>Methylobacterium</taxon>
    </lineage>
</organism>
<dbReference type="GO" id="GO:0003677">
    <property type="term" value="F:DNA binding"/>
    <property type="evidence" value="ECO:0007669"/>
    <property type="project" value="UniProtKB-KW"/>
</dbReference>
<proteinExistence type="inferred from homology"/>
<dbReference type="SUPFAM" id="SSF56349">
    <property type="entry name" value="DNA breaking-rejoining enzymes"/>
    <property type="match status" value="1"/>
</dbReference>
<dbReference type="RefSeq" id="WP_151000101.1">
    <property type="nucleotide sequence ID" value="NZ_BPQY01000305.1"/>
</dbReference>
<accession>A0A6L3T2K5</accession>
<dbReference type="GO" id="GO:0006310">
    <property type="term" value="P:DNA recombination"/>
    <property type="evidence" value="ECO:0007669"/>
    <property type="project" value="UniProtKB-KW"/>
</dbReference>
<evidence type="ECO:0000256" key="1">
    <source>
        <dbReference type="ARBA" id="ARBA00008857"/>
    </source>
</evidence>
<protein>
    <submittedName>
        <fullName evidence="6">Tyrosine-type recombinase/integrase</fullName>
    </submittedName>
</protein>
<dbReference type="Gene3D" id="1.10.443.10">
    <property type="entry name" value="Intergrase catalytic core"/>
    <property type="match status" value="1"/>
</dbReference>
<dbReference type="AlphaFoldDB" id="A0A6L3T2K5"/>
<keyword evidence="3" id="KW-0238">DNA-binding</keyword>
<keyword evidence="2" id="KW-0229">DNA integration</keyword>
<dbReference type="InterPro" id="IPR050808">
    <property type="entry name" value="Phage_Integrase"/>
</dbReference>
<gene>
    <name evidence="6" type="ORF">F6X53_11200</name>
</gene>
<dbReference type="InterPro" id="IPR010998">
    <property type="entry name" value="Integrase_recombinase_N"/>
</dbReference>
<comment type="similarity">
    <text evidence="1">Belongs to the 'phage' integrase family.</text>
</comment>
<dbReference type="PROSITE" id="PS51898">
    <property type="entry name" value="TYR_RECOMBINASE"/>
    <property type="match status" value="1"/>
</dbReference>
<keyword evidence="4" id="KW-0233">DNA recombination</keyword>
<dbReference type="Pfam" id="PF00589">
    <property type="entry name" value="Phage_integrase"/>
    <property type="match status" value="1"/>
</dbReference>
<dbReference type="Proteomes" id="UP000474159">
    <property type="component" value="Unassembled WGS sequence"/>
</dbReference>
<dbReference type="PANTHER" id="PTHR30629">
    <property type="entry name" value="PROPHAGE INTEGRASE"/>
    <property type="match status" value="1"/>
</dbReference>
<evidence type="ECO:0000256" key="4">
    <source>
        <dbReference type="ARBA" id="ARBA00023172"/>
    </source>
</evidence>
<dbReference type="PANTHER" id="PTHR30629:SF2">
    <property type="entry name" value="PROPHAGE INTEGRASE INTS-RELATED"/>
    <property type="match status" value="1"/>
</dbReference>